<dbReference type="PATRIC" id="fig|1136941.3.peg.1402"/>
<comment type="subcellular location">
    <subcellularLocation>
        <location evidence="1">Membrane</location>
        <topology evidence="1">Multi-pass membrane protein</topology>
    </subcellularLocation>
</comment>
<dbReference type="PANTHER" id="PTHR38459">
    <property type="entry name" value="PROPHAGE BACTOPRENOL-LINKED GLUCOSE TRANSLOCASE HOMOLOG"/>
    <property type="match status" value="1"/>
</dbReference>
<dbReference type="KEGG" id="goq:ACH46_06835"/>
<evidence type="ECO:0000256" key="6">
    <source>
        <dbReference type="SAM" id="MobiDB-lite"/>
    </source>
</evidence>
<dbReference type="GO" id="GO:0005886">
    <property type="term" value="C:plasma membrane"/>
    <property type="evidence" value="ECO:0007669"/>
    <property type="project" value="TreeGrafter"/>
</dbReference>
<keyword evidence="10" id="KW-1185">Reference proteome</keyword>
<gene>
    <name evidence="9" type="ORF">ACH46_06835</name>
</gene>
<keyword evidence="5 7" id="KW-0472">Membrane</keyword>
<accession>A0A0N9N9Y8</accession>
<reference evidence="10" key="1">
    <citation type="submission" date="2015-06" db="EMBL/GenBank/DDBJ databases">
        <title>Complete genome sequence and metabolic analysis of phthalate degradation pathway in Gordonia sp. QH-11.</title>
        <authorList>
            <person name="Jin D."/>
            <person name="Kong X."/>
            <person name="Bai Z."/>
        </authorList>
    </citation>
    <scope>NUCLEOTIDE SEQUENCE [LARGE SCALE GENOMIC DNA]</scope>
    <source>
        <strain evidence="10">QH-11</strain>
    </source>
</reference>
<proteinExistence type="inferred from homology"/>
<evidence type="ECO:0000256" key="4">
    <source>
        <dbReference type="ARBA" id="ARBA00022989"/>
    </source>
</evidence>
<evidence type="ECO:0000256" key="3">
    <source>
        <dbReference type="ARBA" id="ARBA00022692"/>
    </source>
</evidence>
<dbReference type="AlphaFoldDB" id="A0A0N9N9Y8"/>
<evidence type="ECO:0000313" key="9">
    <source>
        <dbReference type="EMBL" id="ALG84273.1"/>
    </source>
</evidence>
<protein>
    <submittedName>
        <fullName evidence="9">Sugar translocase</fullName>
    </submittedName>
</protein>
<feature type="region of interest" description="Disordered" evidence="6">
    <location>
        <begin position="160"/>
        <end position="186"/>
    </location>
</feature>
<feature type="transmembrane region" description="Helical" evidence="7">
    <location>
        <begin position="132"/>
        <end position="150"/>
    </location>
</feature>
<evidence type="ECO:0000256" key="7">
    <source>
        <dbReference type="SAM" id="Phobius"/>
    </source>
</evidence>
<sequence length="186" mass="20536">MPTIDGVVNSLPQPLRRLVVKHSEFIKFAIVGGTTFVVDTLVYFLLAFTILEQKPTIARIISGGVAVVLSYVLNREWAFKNRGGRERAHEATLFFIISGIGVLLASAPLWLGNNVFNIRENIHGLELAIVDFMLGMIIGNLIGMGFRFWALRRFAFPDEQPRGGEGGSTDIHPTSDELSDEELGHA</sequence>
<evidence type="ECO:0000313" key="10">
    <source>
        <dbReference type="Proteomes" id="UP000063789"/>
    </source>
</evidence>
<name>A0A0N9N9Y8_9ACTN</name>
<feature type="transmembrane region" description="Helical" evidence="7">
    <location>
        <begin position="56"/>
        <end position="73"/>
    </location>
</feature>
<dbReference type="GO" id="GO:0000271">
    <property type="term" value="P:polysaccharide biosynthetic process"/>
    <property type="evidence" value="ECO:0007669"/>
    <property type="project" value="InterPro"/>
</dbReference>
<dbReference type="STRING" id="1136941.ACH46_06835"/>
<feature type="domain" description="GtrA/DPMS transmembrane" evidence="8">
    <location>
        <begin position="27"/>
        <end position="156"/>
    </location>
</feature>
<evidence type="ECO:0000256" key="2">
    <source>
        <dbReference type="ARBA" id="ARBA00009399"/>
    </source>
</evidence>
<dbReference type="InterPro" id="IPR051401">
    <property type="entry name" value="GtrA_CellWall_Glycosyl"/>
</dbReference>
<dbReference type="EMBL" id="CP011853">
    <property type="protein sequence ID" value="ALG84273.1"/>
    <property type="molecule type" value="Genomic_DNA"/>
</dbReference>
<dbReference type="OrthoDB" id="9807815at2"/>
<dbReference type="Proteomes" id="UP000063789">
    <property type="component" value="Chromosome"/>
</dbReference>
<comment type="similarity">
    <text evidence="2">Belongs to the GtrA family.</text>
</comment>
<dbReference type="RefSeq" id="WP_062392254.1">
    <property type="nucleotide sequence ID" value="NZ_CP011853.1"/>
</dbReference>
<feature type="transmembrane region" description="Helical" evidence="7">
    <location>
        <begin position="93"/>
        <end position="112"/>
    </location>
</feature>
<reference evidence="9 10" key="2">
    <citation type="journal article" date="2017" name="Int. J. Syst. Evol. Microbiol.">
        <title>Gordonia phthalatica sp. nov., a di-n-butyl phthalate-degrading bacterium isolated from activated sludge.</title>
        <authorList>
            <person name="Jin D."/>
            <person name="Kong X."/>
            <person name="Jia M."/>
            <person name="Yu X."/>
            <person name="Wang X."/>
            <person name="Zhuang X."/>
            <person name="Deng Y."/>
            <person name="Bai Z."/>
        </authorList>
    </citation>
    <scope>NUCLEOTIDE SEQUENCE [LARGE SCALE GENOMIC DNA]</scope>
    <source>
        <strain evidence="9 10">QH-11</strain>
    </source>
</reference>
<organism evidence="9 10">
    <name type="scientific">Gordonia phthalatica</name>
    <dbReference type="NCBI Taxonomy" id="1136941"/>
    <lineage>
        <taxon>Bacteria</taxon>
        <taxon>Bacillati</taxon>
        <taxon>Actinomycetota</taxon>
        <taxon>Actinomycetes</taxon>
        <taxon>Mycobacteriales</taxon>
        <taxon>Gordoniaceae</taxon>
        <taxon>Gordonia</taxon>
    </lineage>
</organism>
<feature type="transmembrane region" description="Helical" evidence="7">
    <location>
        <begin position="25"/>
        <end position="50"/>
    </location>
</feature>
<dbReference type="PANTHER" id="PTHR38459:SF1">
    <property type="entry name" value="PROPHAGE BACTOPRENOL-LINKED GLUCOSE TRANSLOCASE HOMOLOG"/>
    <property type="match status" value="1"/>
</dbReference>
<evidence type="ECO:0000256" key="5">
    <source>
        <dbReference type="ARBA" id="ARBA00023136"/>
    </source>
</evidence>
<dbReference type="InterPro" id="IPR007267">
    <property type="entry name" value="GtrA_DPMS_TM"/>
</dbReference>
<evidence type="ECO:0000259" key="8">
    <source>
        <dbReference type="Pfam" id="PF04138"/>
    </source>
</evidence>
<keyword evidence="3 7" id="KW-0812">Transmembrane</keyword>
<dbReference type="Pfam" id="PF04138">
    <property type="entry name" value="GtrA_DPMS_TM"/>
    <property type="match status" value="1"/>
</dbReference>
<keyword evidence="4 7" id="KW-1133">Transmembrane helix</keyword>
<feature type="compositionally biased region" description="Acidic residues" evidence="6">
    <location>
        <begin position="177"/>
        <end position="186"/>
    </location>
</feature>
<evidence type="ECO:0000256" key="1">
    <source>
        <dbReference type="ARBA" id="ARBA00004141"/>
    </source>
</evidence>